<proteinExistence type="predicted"/>
<feature type="transmembrane region" description="Helical" evidence="10">
    <location>
        <begin position="313"/>
        <end position="333"/>
    </location>
</feature>
<dbReference type="OrthoDB" id="11709at2157"/>
<feature type="transmembrane region" description="Helical" evidence="10">
    <location>
        <begin position="58"/>
        <end position="78"/>
    </location>
</feature>
<dbReference type="Pfam" id="PF00999">
    <property type="entry name" value="Na_H_Exchanger"/>
    <property type="match status" value="1"/>
</dbReference>
<keyword evidence="6 10" id="KW-1133">Transmembrane helix</keyword>
<gene>
    <name evidence="12" type="ORF">NAS2_0856</name>
</gene>
<keyword evidence="4" id="KW-1003">Cell membrane</keyword>
<evidence type="ECO:0000256" key="7">
    <source>
        <dbReference type="ARBA" id="ARBA00023065"/>
    </source>
</evidence>
<keyword evidence="8 10" id="KW-0472">Membrane</keyword>
<feature type="domain" description="Cation/H+ exchanger transmembrane" evidence="11">
    <location>
        <begin position="19"/>
        <end position="388"/>
    </location>
</feature>
<dbReference type="GO" id="GO:0005886">
    <property type="term" value="C:plasma membrane"/>
    <property type="evidence" value="ECO:0007669"/>
    <property type="project" value="UniProtKB-SubCell"/>
</dbReference>
<keyword evidence="3" id="KW-0050">Antiport</keyword>
<protein>
    <submittedName>
        <fullName evidence="12">Na(+)/H(+) antiporter 1</fullName>
    </submittedName>
</protein>
<feature type="transmembrane region" description="Helical" evidence="10">
    <location>
        <begin position="287"/>
        <end position="307"/>
    </location>
</feature>
<feature type="compositionally biased region" description="Pro residues" evidence="9">
    <location>
        <begin position="402"/>
        <end position="411"/>
    </location>
</feature>
<accession>A0A4P2VMH4</accession>
<dbReference type="PANTHER" id="PTHR32507">
    <property type="entry name" value="NA(+)/H(+) ANTIPORTER 1"/>
    <property type="match status" value="1"/>
</dbReference>
<name>A0A4P2VMH4_9ARCH</name>
<dbReference type="AlphaFoldDB" id="A0A4P2VMH4"/>
<evidence type="ECO:0000256" key="10">
    <source>
        <dbReference type="SAM" id="Phobius"/>
    </source>
</evidence>
<sequence length="420" mass="45566">MISVLLAFIAIAAIIFIGFFANMLLKRAGIPEIFFLVLVGVLLGPISGLFPSSIADALIPYFSQFTLAMILFNVGLELDLNSLVREGPRTAARTTIYVLLSIALITLIFNRLLGWPLYQSFLLGSILGGETTMTVVPYVARELSSRKVYASLSVESALNSAILIIIFSALLSSYQASIPLELSTASTIVAGFFAELSIGVVIGVIAAVLWVKAMRVFSDADYLYIATIGFMLAIYALVDAVGGSGVIAVLTLAFTMSNVRLVADPLSIYLSVPAELKRYIMNFQDEITFFLRTFFYVFLGLVLEIRSFLSPQIYVLSLIVMGILVLSRFIATWSANAPERTDDKLFIFSMMAQGLTPAVLATTLLEYDIPMSHEMVMIATLVIIMTNLVTIVGARRQASRPVRPPSAPPQPGGAGTQPSP</sequence>
<evidence type="ECO:0000256" key="9">
    <source>
        <dbReference type="SAM" id="MobiDB-lite"/>
    </source>
</evidence>
<dbReference type="GeneID" id="55584667"/>
<keyword evidence="2" id="KW-0813">Transport</keyword>
<feature type="region of interest" description="Disordered" evidence="9">
    <location>
        <begin position="399"/>
        <end position="420"/>
    </location>
</feature>
<dbReference type="RefSeq" id="WP_174448497.1">
    <property type="nucleotide sequence ID" value="NZ_AP018732.1"/>
</dbReference>
<feature type="transmembrane region" description="Helical" evidence="10">
    <location>
        <begin position="188"/>
        <end position="210"/>
    </location>
</feature>
<dbReference type="EMBL" id="AP018732">
    <property type="protein sequence ID" value="BBE42245.1"/>
    <property type="molecule type" value="Genomic_DNA"/>
</dbReference>
<dbReference type="KEGG" id="ccai:NAS2_0856"/>
<comment type="subcellular location">
    <subcellularLocation>
        <location evidence="1">Cell membrane</location>
        <topology evidence="1">Multi-pass membrane protein</topology>
    </subcellularLocation>
</comment>
<feature type="transmembrane region" description="Helical" evidence="10">
    <location>
        <begin position="152"/>
        <end position="176"/>
    </location>
</feature>
<evidence type="ECO:0000256" key="2">
    <source>
        <dbReference type="ARBA" id="ARBA00022448"/>
    </source>
</evidence>
<dbReference type="InterPro" id="IPR038770">
    <property type="entry name" value="Na+/solute_symporter_sf"/>
</dbReference>
<reference evidence="12 13" key="1">
    <citation type="journal article" date="2019" name="ISME J.">
        <title>Isolation and characterization of a thermophilic sulfur- and iron-reducing thaumarchaeote from a terrestrial acidic hot spring.</title>
        <authorList>
            <person name="Kato S."/>
            <person name="Itoh T."/>
            <person name="Yuki M."/>
            <person name="Nagamori M."/>
            <person name="Ohnishi M."/>
            <person name="Uematsu K."/>
            <person name="Suzuki K."/>
            <person name="Takashina T."/>
            <person name="Ohkuma M."/>
        </authorList>
    </citation>
    <scope>NUCLEOTIDE SEQUENCE [LARGE SCALE GENOMIC DNA]</scope>
    <source>
        <strain evidence="12 13">NAS-02</strain>
    </source>
</reference>
<evidence type="ECO:0000313" key="13">
    <source>
        <dbReference type="Proteomes" id="UP000509448"/>
    </source>
</evidence>
<dbReference type="Proteomes" id="UP000509448">
    <property type="component" value="Chromosome"/>
</dbReference>
<dbReference type="GO" id="GO:1902600">
    <property type="term" value="P:proton transmembrane transport"/>
    <property type="evidence" value="ECO:0007669"/>
    <property type="project" value="InterPro"/>
</dbReference>
<evidence type="ECO:0000256" key="1">
    <source>
        <dbReference type="ARBA" id="ARBA00004651"/>
    </source>
</evidence>
<keyword evidence="13" id="KW-1185">Reference proteome</keyword>
<feature type="transmembrane region" description="Helical" evidence="10">
    <location>
        <begin position="376"/>
        <end position="394"/>
    </location>
</feature>
<feature type="transmembrane region" description="Helical" evidence="10">
    <location>
        <begin position="32"/>
        <end position="52"/>
    </location>
</feature>
<dbReference type="Gene3D" id="1.20.1530.20">
    <property type="match status" value="1"/>
</dbReference>
<feature type="transmembrane region" description="Helical" evidence="10">
    <location>
        <begin position="90"/>
        <end position="109"/>
    </location>
</feature>
<feature type="transmembrane region" description="Helical" evidence="10">
    <location>
        <begin position="6"/>
        <end position="25"/>
    </location>
</feature>
<evidence type="ECO:0000256" key="5">
    <source>
        <dbReference type="ARBA" id="ARBA00022692"/>
    </source>
</evidence>
<dbReference type="PANTHER" id="PTHR32507:SF0">
    <property type="entry name" value="NA(+)_H(+) ANTIPORTER 2-RELATED"/>
    <property type="match status" value="1"/>
</dbReference>
<evidence type="ECO:0000256" key="6">
    <source>
        <dbReference type="ARBA" id="ARBA00022989"/>
    </source>
</evidence>
<dbReference type="InterPro" id="IPR006153">
    <property type="entry name" value="Cation/H_exchanger_TM"/>
</dbReference>
<evidence type="ECO:0000256" key="8">
    <source>
        <dbReference type="ARBA" id="ARBA00023136"/>
    </source>
</evidence>
<dbReference type="GO" id="GO:0015297">
    <property type="term" value="F:antiporter activity"/>
    <property type="evidence" value="ECO:0007669"/>
    <property type="project" value="UniProtKB-KW"/>
</dbReference>
<organism evidence="12 13">
    <name type="scientific">Conexivisphaera calida</name>
    <dbReference type="NCBI Taxonomy" id="1874277"/>
    <lineage>
        <taxon>Archaea</taxon>
        <taxon>Nitrososphaerota</taxon>
        <taxon>Conexivisphaeria</taxon>
        <taxon>Conexivisphaerales</taxon>
        <taxon>Conexivisphaeraceae</taxon>
        <taxon>Conexivisphaera</taxon>
    </lineage>
</organism>
<evidence type="ECO:0000256" key="4">
    <source>
        <dbReference type="ARBA" id="ARBA00022475"/>
    </source>
</evidence>
<feature type="transmembrane region" description="Helical" evidence="10">
    <location>
        <begin position="345"/>
        <end position="364"/>
    </location>
</feature>
<evidence type="ECO:0000256" key="3">
    <source>
        <dbReference type="ARBA" id="ARBA00022449"/>
    </source>
</evidence>
<evidence type="ECO:0000313" key="12">
    <source>
        <dbReference type="EMBL" id="BBE42245.1"/>
    </source>
</evidence>
<keyword evidence="5 10" id="KW-0812">Transmembrane</keyword>
<evidence type="ECO:0000259" key="11">
    <source>
        <dbReference type="Pfam" id="PF00999"/>
    </source>
</evidence>
<keyword evidence="7" id="KW-0406">Ion transport</keyword>